<organism evidence="1 2">
    <name type="scientific">Epicoccum nigrum</name>
    <name type="common">Soil fungus</name>
    <name type="synonym">Epicoccum purpurascens</name>
    <dbReference type="NCBI Taxonomy" id="105696"/>
    <lineage>
        <taxon>Eukaryota</taxon>
        <taxon>Fungi</taxon>
        <taxon>Dikarya</taxon>
        <taxon>Ascomycota</taxon>
        <taxon>Pezizomycotina</taxon>
        <taxon>Dothideomycetes</taxon>
        <taxon>Pleosporomycetidae</taxon>
        <taxon>Pleosporales</taxon>
        <taxon>Pleosporineae</taxon>
        <taxon>Didymellaceae</taxon>
        <taxon>Epicoccum</taxon>
    </lineage>
</organism>
<reference evidence="1 2" key="1">
    <citation type="journal article" date="2017" name="Genome Announc.">
        <title>Genome sequence of the saprophytic ascomycete Epicoccum nigrum ICMP 19927 strain isolated from New Zealand.</title>
        <authorList>
            <person name="Fokin M."/>
            <person name="Fleetwood D."/>
            <person name="Weir B.S."/>
            <person name="Villas-Boas S.G."/>
        </authorList>
    </citation>
    <scope>NUCLEOTIDE SEQUENCE [LARGE SCALE GENOMIC DNA]</scope>
    <source>
        <strain evidence="1 2">ICMP 19927</strain>
    </source>
</reference>
<dbReference type="EMBL" id="KZ107839">
    <property type="protein sequence ID" value="OSS52738.1"/>
    <property type="molecule type" value="Genomic_DNA"/>
</dbReference>
<keyword evidence="2" id="KW-1185">Reference proteome</keyword>
<accession>A0A1Y2MBY6</accession>
<evidence type="ECO:0000313" key="2">
    <source>
        <dbReference type="Proteomes" id="UP000193240"/>
    </source>
</evidence>
<evidence type="ECO:0000313" key="1">
    <source>
        <dbReference type="EMBL" id="OSS52738.1"/>
    </source>
</evidence>
<dbReference type="AlphaFoldDB" id="A0A1Y2MBY6"/>
<dbReference type="InParanoid" id="A0A1Y2MBY6"/>
<dbReference type="Proteomes" id="UP000193240">
    <property type="component" value="Unassembled WGS sequence"/>
</dbReference>
<protein>
    <submittedName>
        <fullName evidence="1">Uncharacterized protein</fullName>
    </submittedName>
</protein>
<proteinExistence type="predicted"/>
<name>A0A1Y2MBY6_EPING</name>
<sequence length="203" mass="24027">MFLSMDSKPEIWVSMAQVYEDEPWGDWWLRTSYQVDEWLIGSAMPKSRVLEVLPCHGKSIVYGDEFDHGLITEYLGNIKYWWDCKRTVWRQSQDERYYSEVISTDEKPCKRSCYEIEESYGSDSSAQSQKRCFKKRKYKEDSRTMIKLAKNSHIELKEDRQKDAYRQANAELGGRWGEELKDDLAIGSKREFEAASDKRRARS</sequence>
<gene>
    <name evidence="1" type="ORF">B5807_02891</name>
</gene>